<feature type="region of interest" description="Disordered" evidence="1">
    <location>
        <begin position="164"/>
        <end position="191"/>
    </location>
</feature>
<feature type="compositionally biased region" description="Polar residues" evidence="1">
    <location>
        <begin position="375"/>
        <end position="385"/>
    </location>
</feature>
<feature type="region of interest" description="Disordered" evidence="1">
    <location>
        <begin position="560"/>
        <end position="637"/>
    </location>
</feature>
<sequence length="748" mass="81836">MSTLTIGTNLKLEASTSRRPFFEPINDTHSARSSISHPQLRDLLICPTQPHHVQTISEHGVDAHVFGQYTMRLMDKATSFHPNCLVSGCGYVAMGGGNADLLIRSVDIHSRWELKITTGQSIVNSVHFFQASPRGNPQVLVCNNDQTITQYDLSNVSTIQNAASNSLSVDPAHRPTPGLGSREGDGISTGNEKPVLTHKSSIVFPVPVNHCSVSPDSKSMVAVGDSNEVFIYDCQGAHQTNEPLIGDWRLGPRRIYLPGVSALTGSFSTSWNQYGDKFAVASEGEVVVVYDMKMLGKPLLVKQTAQKGRPGGARVVKFSPAGPNELLAFTEHQSLVHVLDARTFDPDHEQILAVPTPFPGMTPFPPRLSPGSIRPHQSASSTDRTPSLLDRSNPIYDERNTSAASRRRMSELHAQLSRGARRNFRPVEMNNDLEPEEDEQDEENHPEAGPNMSDGLRRQSRQSESPRSREEPIGEMTFTEPMFGEFSRRRTPELPLSAVERMWGDSEGRNDLNLRSSLSSRASQFFGTGVRASRTTRGGYSWAVRSRLPHNLDDDEACLEGEGEEQGSQPRQTNSSTRTTLSGARLEWGPPSTSTSSSRHIQLQGSSIRVLSDDDDRSGRVNSNSAINSSSTPTGLLRDRDATASSIALAHSQLIASRLGQNPPPFSRSEAWFDLDGGPPAAIRNRSNSLYGLISASYSGVRSGMWDDLIGLSWSPDGEWLVSGTEVALVEWKVKRSSRAGFGDSRLC</sequence>
<dbReference type="PANTHER" id="PTHR43991">
    <property type="entry name" value="WD REPEAT PROTEIN (AFU_ORTHOLOGUE AFUA_8G05640)-RELATED"/>
    <property type="match status" value="1"/>
</dbReference>
<feature type="compositionally biased region" description="Pro residues" evidence="1">
    <location>
        <begin position="356"/>
        <end position="368"/>
    </location>
</feature>
<dbReference type="Gene3D" id="2.130.10.10">
    <property type="entry name" value="YVTN repeat-like/Quinoprotein amine dehydrogenase"/>
    <property type="match status" value="1"/>
</dbReference>
<evidence type="ECO:0000259" key="2">
    <source>
        <dbReference type="Pfam" id="PF10313"/>
    </source>
</evidence>
<feature type="domain" description="DUF2415" evidence="2">
    <location>
        <begin position="311"/>
        <end position="352"/>
    </location>
</feature>
<organism evidence="3 4">
    <name type="scientific">Puccinia triticina</name>
    <dbReference type="NCBI Taxonomy" id="208348"/>
    <lineage>
        <taxon>Eukaryota</taxon>
        <taxon>Fungi</taxon>
        <taxon>Dikarya</taxon>
        <taxon>Basidiomycota</taxon>
        <taxon>Pucciniomycotina</taxon>
        <taxon>Pucciniomycetes</taxon>
        <taxon>Pucciniales</taxon>
        <taxon>Pucciniaceae</taxon>
        <taxon>Puccinia</taxon>
    </lineage>
</organism>
<evidence type="ECO:0000256" key="1">
    <source>
        <dbReference type="SAM" id="MobiDB-lite"/>
    </source>
</evidence>
<dbReference type="PANTHER" id="PTHR43991:SF9">
    <property type="entry name" value="DUF2415 DOMAIN-CONTAINING PROTEIN"/>
    <property type="match status" value="1"/>
</dbReference>
<proteinExistence type="predicted"/>
<feature type="compositionally biased region" description="Polar residues" evidence="1">
    <location>
        <begin position="620"/>
        <end position="634"/>
    </location>
</feature>
<gene>
    <name evidence="3" type="ORF">PtA15_17A90</name>
</gene>
<feature type="compositionally biased region" description="Polar residues" evidence="1">
    <location>
        <begin position="591"/>
        <end position="609"/>
    </location>
</feature>
<feature type="region of interest" description="Disordered" evidence="1">
    <location>
        <begin position="354"/>
        <end position="481"/>
    </location>
</feature>
<dbReference type="RefSeq" id="XP_053028164.1">
    <property type="nucleotide sequence ID" value="XM_053164597.1"/>
</dbReference>
<reference evidence="3" key="1">
    <citation type="submission" date="2022-10" db="EMBL/GenBank/DDBJ databases">
        <title>Puccinia triticina Genome sequencing and assembly.</title>
        <authorList>
            <person name="Li C."/>
        </authorList>
    </citation>
    <scope>NUCLEOTIDE SEQUENCE</scope>
    <source>
        <strain evidence="3">Pt15</strain>
    </source>
</reference>
<name>A0ABY7D4R7_9BASI</name>
<protein>
    <recommendedName>
        <fullName evidence="2">DUF2415 domain-containing protein</fullName>
    </recommendedName>
</protein>
<evidence type="ECO:0000313" key="4">
    <source>
        <dbReference type="Proteomes" id="UP001164743"/>
    </source>
</evidence>
<accession>A0ABY7D4R7</accession>
<dbReference type="InterPro" id="IPR019417">
    <property type="entry name" value="DUF2415"/>
</dbReference>
<dbReference type="InterPro" id="IPR036322">
    <property type="entry name" value="WD40_repeat_dom_sf"/>
</dbReference>
<dbReference type="Pfam" id="PF10313">
    <property type="entry name" value="DUF2415"/>
    <property type="match status" value="1"/>
</dbReference>
<evidence type="ECO:0000313" key="3">
    <source>
        <dbReference type="EMBL" id="WAQ92609.1"/>
    </source>
</evidence>
<dbReference type="SUPFAM" id="SSF50978">
    <property type="entry name" value="WD40 repeat-like"/>
    <property type="match status" value="1"/>
</dbReference>
<dbReference type="InterPro" id="IPR015943">
    <property type="entry name" value="WD40/YVTN_repeat-like_dom_sf"/>
</dbReference>
<dbReference type="Proteomes" id="UP001164743">
    <property type="component" value="Chromosome 17A"/>
</dbReference>
<feature type="compositionally biased region" description="Acidic residues" evidence="1">
    <location>
        <begin position="431"/>
        <end position="444"/>
    </location>
</feature>
<dbReference type="EMBL" id="CP110437">
    <property type="protein sequence ID" value="WAQ92609.1"/>
    <property type="molecule type" value="Genomic_DNA"/>
</dbReference>
<dbReference type="GeneID" id="77805491"/>
<feature type="compositionally biased region" description="Polar residues" evidence="1">
    <location>
        <begin position="566"/>
        <end position="582"/>
    </location>
</feature>
<keyword evidence="4" id="KW-1185">Reference proteome</keyword>